<protein>
    <submittedName>
        <fullName evidence="2">Uncharacterized protein</fullName>
    </submittedName>
</protein>
<dbReference type="OrthoDB" id="6261753at2759"/>
<comment type="caution">
    <text evidence="2">The sequence shown here is derived from an EMBL/GenBank/DDBJ whole genome shotgun (WGS) entry which is preliminary data.</text>
</comment>
<reference evidence="2 3" key="1">
    <citation type="journal article" date="2018" name="Biotechnol. Adv.">
        <title>Improved genomic resources and new bioinformatic workflow for the carcinogenic parasite Clonorchis sinensis: Biotechnological implications.</title>
        <authorList>
            <person name="Wang D."/>
            <person name="Korhonen P.K."/>
            <person name="Gasser R.B."/>
            <person name="Young N.D."/>
        </authorList>
    </citation>
    <scope>NUCLEOTIDE SEQUENCE [LARGE SCALE GENOMIC DNA]</scope>
    <source>
        <strain evidence="2">Cs-k2</strain>
    </source>
</reference>
<proteinExistence type="predicted"/>
<feature type="compositionally biased region" description="Low complexity" evidence="1">
    <location>
        <begin position="275"/>
        <end position="285"/>
    </location>
</feature>
<accession>A0A8T1MFT4</accession>
<dbReference type="Proteomes" id="UP000286415">
    <property type="component" value="Unassembled WGS sequence"/>
</dbReference>
<organism evidence="2 3">
    <name type="scientific">Clonorchis sinensis</name>
    <name type="common">Chinese liver fluke</name>
    <dbReference type="NCBI Taxonomy" id="79923"/>
    <lineage>
        <taxon>Eukaryota</taxon>
        <taxon>Metazoa</taxon>
        <taxon>Spiralia</taxon>
        <taxon>Lophotrochozoa</taxon>
        <taxon>Platyhelminthes</taxon>
        <taxon>Trematoda</taxon>
        <taxon>Digenea</taxon>
        <taxon>Opisthorchiida</taxon>
        <taxon>Opisthorchiata</taxon>
        <taxon>Opisthorchiidae</taxon>
        <taxon>Clonorchis</taxon>
    </lineage>
</organism>
<sequence length="595" mass="66646">MRHFEMAQRMPTIKLPASVFSVLGYPGGVTAVEFLSVLSSFVLQSKLSSVPDCLADLVFSIHGLIRSKVRGRTIFCKIDKSLNSHLAKREEQLSAAKTRLSKIVFEVKEFAKNRWTLTDTASDSYLENANHLISDCQTYQRELLSEVLTNRSNLEALLREFATFQPDLLDIMHHAENYPPPTLNAEHLQTRRLPEIFASSAKEVKPLREEGKLNLFRFLRSADALFSVGCQILDAPSQEPTVDPTPRGTTQDDAIVDWCSRVFKRAAYLCNPADSSSASSTTTKSPHQTPGQSKICTAENGLEELMLSMRSFIVSNQPTESQLTPLTSYRRQSTRSVLERQQMATSNYSFPSDQSSTHIDRNVDVISNSPLRSFELSQLSGTPAATARKVSTPRRKVKHPNRRNLELLYTNLELDSLQTQNNTTDEIENTDPFERSAAVGEQITPTSKWNPVETRTTRSPVIATEQRSSIKFSSDLSHPRQTLKTLDRNSLDPGHLLKDTQRILPVNKWIPLESSLSDIDLSSLERPHLPPLSSDTSRGPKPMTPVQLGRKDDVTATVDANFKKSHIERDTELSDFNLFGDSMDFVDDLVPSSPT</sequence>
<keyword evidence="3" id="KW-1185">Reference proteome</keyword>
<feature type="region of interest" description="Disordered" evidence="1">
    <location>
        <begin position="273"/>
        <end position="294"/>
    </location>
</feature>
<dbReference type="AlphaFoldDB" id="A0A8T1MFT4"/>
<evidence type="ECO:0000313" key="2">
    <source>
        <dbReference type="EMBL" id="KAG5447561.1"/>
    </source>
</evidence>
<evidence type="ECO:0000313" key="3">
    <source>
        <dbReference type="Proteomes" id="UP000286415"/>
    </source>
</evidence>
<dbReference type="EMBL" id="NIRI02000042">
    <property type="protein sequence ID" value="KAG5447561.1"/>
    <property type="molecule type" value="Genomic_DNA"/>
</dbReference>
<evidence type="ECO:0000256" key="1">
    <source>
        <dbReference type="SAM" id="MobiDB-lite"/>
    </source>
</evidence>
<feature type="region of interest" description="Disordered" evidence="1">
    <location>
        <begin position="422"/>
        <end position="442"/>
    </location>
</feature>
<feature type="region of interest" description="Disordered" evidence="1">
    <location>
        <begin position="523"/>
        <end position="548"/>
    </location>
</feature>
<gene>
    <name evidence="2" type="ORF">CSKR_101331</name>
</gene>
<reference evidence="2 3" key="2">
    <citation type="journal article" date="2021" name="Genomics">
        <title>High-quality reference genome for Clonorchis sinensis.</title>
        <authorList>
            <person name="Young N.D."/>
            <person name="Stroehlein A.J."/>
            <person name="Kinkar L."/>
            <person name="Wang T."/>
            <person name="Sohn W.M."/>
            <person name="Chang B.C.H."/>
            <person name="Kaur P."/>
            <person name="Weisz D."/>
            <person name="Dudchenko O."/>
            <person name="Aiden E.L."/>
            <person name="Korhonen P.K."/>
            <person name="Gasser R.B."/>
        </authorList>
    </citation>
    <scope>NUCLEOTIDE SEQUENCE [LARGE SCALE GENOMIC DNA]</scope>
    <source>
        <strain evidence="2">Cs-k2</strain>
    </source>
</reference>
<name>A0A8T1MFT4_CLOSI</name>